<comment type="subcellular location">
    <subcellularLocation>
        <location evidence="1">Cell membrane</location>
    </subcellularLocation>
</comment>
<dbReference type="InterPro" id="IPR022781">
    <property type="entry name" value="Flagellar_biosynth_FliO"/>
</dbReference>
<dbReference type="GO" id="GO:0044781">
    <property type="term" value="P:bacterial-type flagellum organization"/>
    <property type="evidence" value="ECO:0007669"/>
    <property type="project" value="InterPro"/>
</dbReference>
<accession>A0A9X1IF88</accession>
<keyword evidence="6" id="KW-0969">Cilium</keyword>
<evidence type="ECO:0000256" key="4">
    <source>
        <dbReference type="ARBA" id="ARBA00022989"/>
    </source>
</evidence>
<evidence type="ECO:0000313" key="6">
    <source>
        <dbReference type="EMBL" id="MCB4823701.1"/>
    </source>
</evidence>
<name>A0A9X1IF88_9PROT</name>
<evidence type="ECO:0000256" key="2">
    <source>
        <dbReference type="ARBA" id="ARBA00022475"/>
    </source>
</evidence>
<keyword evidence="7" id="KW-1185">Reference proteome</keyword>
<dbReference type="Proteomes" id="UP001139311">
    <property type="component" value="Unassembled WGS sequence"/>
</dbReference>
<keyword evidence="6" id="KW-0282">Flagellum</keyword>
<keyword evidence="5" id="KW-0472">Membrane</keyword>
<evidence type="ECO:0000256" key="5">
    <source>
        <dbReference type="ARBA" id="ARBA00023136"/>
    </source>
</evidence>
<evidence type="ECO:0000313" key="7">
    <source>
        <dbReference type="Proteomes" id="UP001139311"/>
    </source>
</evidence>
<sequence length="87" mass="9270">MFLDPDLILKSAGALAAVALPLWLGARAFRGGRTGRGAGRRLAVEEVLALDARRRLLLVRCDGREVLLLTGGGQDAVIGWLPERPAP</sequence>
<gene>
    <name evidence="6" type="ORF">LHA35_18385</name>
</gene>
<evidence type="ECO:0000256" key="3">
    <source>
        <dbReference type="ARBA" id="ARBA00022692"/>
    </source>
</evidence>
<reference evidence="6" key="1">
    <citation type="submission" date="2021-10" db="EMBL/GenBank/DDBJ databases">
        <title>Roseicella aerolatum sp. nov., isolated from aerosols of e-waste dismantling site.</title>
        <authorList>
            <person name="Qin T."/>
        </authorList>
    </citation>
    <scope>NUCLEOTIDE SEQUENCE</scope>
    <source>
        <strain evidence="6">GB24</strain>
    </source>
</reference>
<dbReference type="Pfam" id="PF04347">
    <property type="entry name" value="FliO"/>
    <property type="match status" value="1"/>
</dbReference>
<organism evidence="6 7">
    <name type="scientific">Roseicella aerolata</name>
    <dbReference type="NCBI Taxonomy" id="2883479"/>
    <lineage>
        <taxon>Bacteria</taxon>
        <taxon>Pseudomonadati</taxon>
        <taxon>Pseudomonadota</taxon>
        <taxon>Alphaproteobacteria</taxon>
        <taxon>Acetobacterales</taxon>
        <taxon>Roseomonadaceae</taxon>
        <taxon>Roseicella</taxon>
    </lineage>
</organism>
<keyword evidence="6" id="KW-0966">Cell projection</keyword>
<dbReference type="AlphaFoldDB" id="A0A9X1IF88"/>
<keyword evidence="3" id="KW-0812">Transmembrane</keyword>
<keyword evidence="4" id="KW-1133">Transmembrane helix</keyword>
<comment type="caution">
    <text evidence="6">The sequence shown here is derived from an EMBL/GenBank/DDBJ whole genome shotgun (WGS) entry which is preliminary data.</text>
</comment>
<dbReference type="RefSeq" id="WP_226610738.1">
    <property type="nucleotide sequence ID" value="NZ_JAJAQI010000030.1"/>
</dbReference>
<proteinExistence type="predicted"/>
<protein>
    <submittedName>
        <fullName evidence="6">Flagellar biosynthetic protein FliO</fullName>
    </submittedName>
</protein>
<keyword evidence="2" id="KW-1003">Cell membrane</keyword>
<dbReference type="GO" id="GO:0016020">
    <property type="term" value="C:membrane"/>
    <property type="evidence" value="ECO:0007669"/>
    <property type="project" value="InterPro"/>
</dbReference>
<evidence type="ECO:0000256" key="1">
    <source>
        <dbReference type="ARBA" id="ARBA00004236"/>
    </source>
</evidence>
<dbReference type="EMBL" id="JAJAQI010000030">
    <property type="protein sequence ID" value="MCB4823701.1"/>
    <property type="molecule type" value="Genomic_DNA"/>
</dbReference>